<dbReference type="Proteomes" id="UP001264335">
    <property type="component" value="Unassembled WGS sequence"/>
</dbReference>
<proteinExistence type="predicted"/>
<dbReference type="Proteomes" id="UP000288388">
    <property type="component" value="Unassembled WGS sequence"/>
</dbReference>
<gene>
    <name evidence="4" type="ORF">EK398_21755</name>
    <name evidence="2" type="ORF">P7D43_21405</name>
    <name evidence="3" type="ORF">P7D79_21690</name>
</gene>
<dbReference type="InterPro" id="IPR021321">
    <property type="entry name" value="DUF2922"/>
</dbReference>
<evidence type="ECO:0000313" key="4">
    <source>
        <dbReference type="EMBL" id="RVU93079.1"/>
    </source>
</evidence>
<sequence length="211" mass="23919">MRLLIVVFENSEGKNHCWKFKNTDPNKSVDEIKALLEKMTKLNLFEKDGVKLFQKVVSAKFVETTEKQIFDVTAGIMDATEESAQIPAGNQADVSDIEEGVTMKVTEEAGDGIKQIEVVLPRGLDLTAMSDKELQAMFANILPEEALLEELYYEETSEKKESSESVETSENKTSSKPDATTKKNSTQIEQKKKINKTKRKLLERFKKHRNQ</sequence>
<dbReference type="Proteomes" id="UP001260773">
    <property type="component" value="Unassembled WGS sequence"/>
</dbReference>
<feature type="region of interest" description="Disordered" evidence="1">
    <location>
        <begin position="154"/>
        <end position="197"/>
    </location>
</feature>
<dbReference type="EMBL" id="JARPWY010000109">
    <property type="protein sequence ID" value="MDT2516839.1"/>
    <property type="molecule type" value="Genomic_DNA"/>
</dbReference>
<dbReference type="RefSeq" id="WP_048720924.1">
    <property type="nucleotide sequence ID" value="NZ_JADPDV010000224.1"/>
</dbReference>
<dbReference type="EMBL" id="JARPWH010000151">
    <property type="protein sequence ID" value="MDT2404930.1"/>
    <property type="molecule type" value="Genomic_DNA"/>
</dbReference>
<reference evidence="2 6" key="2">
    <citation type="submission" date="2023-03" db="EMBL/GenBank/DDBJ databases">
        <authorList>
            <person name="Shen W."/>
            <person name="Cai J."/>
        </authorList>
    </citation>
    <scope>NUCLEOTIDE SEQUENCE</scope>
    <source>
        <strain evidence="2">P33-2</strain>
        <strain evidence="3 6">Y2</strain>
    </source>
</reference>
<feature type="compositionally biased region" description="Basic and acidic residues" evidence="1">
    <location>
        <begin position="156"/>
        <end position="181"/>
    </location>
</feature>
<dbReference type="EMBL" id="RYZS01000002">
    <property type="protein sequence ID" value="RVU93079.1"/>
    <property type="molecule type" value="Genomic_DNA"/>
</dbReference>
<evidence type="ECO:0000313" key="6">
    <source>
        <dbReference type="Proteomes" id="UP001264335"/>
    </source>
</evidence>
<evidence type="ECO:0000313" key="5">
    <source>
        <dbReference type="Proteomes" id="UP000288388"/>
    </source>
</evidence>
<evidence type="ECO:0000313" key="3">
    <source>
        <dbReference type="EMBL" id="MDT2516839.1"/>
    </source>
</evidence>
<dbReference type="AlphaFoldDB" id="A0A2N8PS90"/>
<evidence type="ECO:0000313" key="2">
    <source>
        <dbReference type="EMBL" id="MDT2404930.1"/>
    </source>
</evidence>
<comment type="caution">
    <text evidence="4">The sequence shown here is derived from an EMBL/GenBank/DDBJ whole genome shotgun (WGS) entry which is preliminary data.</text>
</comment>
<protein>
    <submittedName>
        <fullName evidence="4">DUF2922 family protein</fullName>
    </submittedName>
</protein>
<dbReference type="Pfam" id="PF11148">
    <property type="entry name" value="DUF2922"/>
    <property type="match status" value="1"/>
</dbReference>
<accession>A0A2N8PS90</accession>
<reference evidence="4 5" key="1">
    <citation type="submission" date="2018-12" db="EMBL/GenBank/DDBJ databases">
        <title>A novel vanA-carrying plasmid in a clinical isolate of Enterococcus avium.</title>
        <authorList>
            <person name="Bernasconi O.J."/>
            <person name="Luzzaro F."/>
            <person name="Endimiani A."/>
        </authorList>
    </citation>
    <scope>NUCLEOTIDE SEQUENCE [LARGE SCALE GENOMIC DNA]</scope>
    <source>
        <strain evidence="4 5">LC0559/18</strain>
    </source>
</reference>
<name>A0A2N8PS90_ENTAV</name>
<evidence type="ECO:0000256" key="1">
    <source>
        <dbReference type="SAM" id="MobiDB-lite"/>
    </source>
</evidence>
<organism evidence="4 5">
    <name type="scientific">Enterococcus avium</name>
    <name type="common">Streptococcus avium</name>
    <dbReference type="NCBI Taxonomy" id="33945"/>
    <lineage>
        <taxon>Bacteria</taxon>
        <taxon>Bacillati</taxon>
        <taxon>Bacillota</taxon>
        <taxon>Bacilli</taxon>
        <taxon>Lactobacillales</taxon>
        <taxon>Enterococcaceae</taxon>
        <taxon>Enterococcus</taxon>
    </lineage>
</organism>